<dbReference type="InterPro" id="IPR052550">
    <property type="entry name" value="Pyrimidine_5'-ntase_YjjG"/>
</dbReference>
<dbReference type="Gene3D" id="1.10.150.240">
    <property type="entry name" value="Putative phosphatase, domain 2"/>
    <property type="match status" value="1"/>
</dbReference>
<keyword evidence="1" id="KW-0479">Metal-binding</keyword>
<dbReference type="Proteomes" id="UP000268033">
    <property type="component" value="Unassembled WGS sequence"/>
</dbReference>
<reference evidence="2 3" key="1">
    <citation type="submission" date="2018-11" db="EMBL/GenBank/DDBJ databases">
        <title>Genomic Encyclopedia of Type Strains, Phase IV (KMG-IV): sequencing the most valuable type-strain genomes for metagenomic binning, comparative biology and taxonomic classification.</title>
        <authorList>
            <person name="Goeker M."/>
        </authorList>
    </citation>
    <scope>NUCLEOTIDE SEQUENCE [LARGE SCALE GENOMIC DNA]</scope>
    <source>
        <strain evidence="2 3">DSM 21945</strain>
    </source>
</reference>
<protein>
    <submittedName>
        <fullName evidence="2">Putative hydrolase of the HAD superfamily/5'-nucleotidase</fullName>
    </submittedName>
</protein>
<organism evidence="2 3">
    <name type="scientific">Gallaecimonas pentaromativorans</name>
    <dbReference type="NCBI Taxonomy" id="584787"/>
    <lineage>
        <taxon>Bacteria</taxon>
        <taxon>Pseudomonadati</taxon>
        <taxon>Pseudomonadota</taxon>
        <taxon>Gammaproteobacteria</taxon>
        <taxon>Enterobacterales</taxon>
        <taxon>Gallaecimonadaceae</taxon>
        <taxon>Gallaecimonas</taxon>
    </lineage>
</organism>
<dbReference type="InterPro" id="IPR006439">
    <property type="entry name" value="HAD-SF_hydro_IA"/>
</dbReference>
<dbReference type="PANTHER" id="PTHR47478:SF1">
    <property type="entry name" value="PYRIMIDINE 5'-NUCLEOTIDASE YJJG"/>
    <property type="match status" value="1"/>
</dbReference>
<dbReference type="Gene3D" id="3.40.50.1000">
    <property type="entry name" value="HAD superfamily/HAD-like"/>
    <property type="match status" value="1"/>
</dbReference>
<dbReference type="SFLD" id="SFLDG01129">
    <property type="entry name" value="C1.5:_HAD__Beta-PGM__Phosphata"/>
    <property type="match status" value="1"/>
</dbReference>
<dbReference type="SUPFAM" id="SSF56784">
    <property type="entry name" value="HAD-like"/>
    <property type="match status" value="1"/>
</dbReference>
<name>A0A3N1PST3_9GAMM</name>
<dbReference type="InterPro" id="IPR011951">
    <property type="entry name" value="HAD-SF_hydro_IA_YjjG/PynA"/>
</dbReference>
<dbReference type="EMBL" id="RJUL01000004">
    <property type="protein sequence ID" value="ROQ27596.1"/>
    <property type="molecule type" value="Genomic_DNA"/>
</dbReference>
<comment type="caution">
    <text evidence="2">The sequence shown here is derived from an EMBL/GenBank/DDBJ whole genome shotgun (WGS) entry which is preliminary data.</text>
</comment>
<dbReference type="STRING" id="584787.GCA_001247655_02682"/>
<dbReference type="SFLD" id="SFLDS00003">
    <property type="entry name" value="Haloacid_Dehalogenase"/>
    <property type="match status" value="1"/>
</dbReference>
<dbReference type="InterPro" id="IPR023198">
    <property type="entry name" value="PGP-like_dom2"/>
</dbReference>
<accession>A0A3N1PST3</accession>
<dbReference type="NCBIfam" id="NF006976">
    <property type="entry name" value="PRK09449.1"/>
    <property type="match status" value="1"/>
</dbReference>
<dbReference type="Pfam" id="PF00702">
    <property type="entry name" value="Hydrolase"/>
    <property type="match status" value="1"/>
</dbReference>
<dbReference type="AlphaFoldDB" id="A0A3N1PST3"/>
<sequence>MQYQWVLFDADETLFYFDSKGGLKSLLARYGHDMTEQCFSDFQAINLKLWDQYHLGQIDMLALQQGRFAHFGRQFGVEPTTLNSQFQDAMVDNCPPMVGAHELLHSLKGRAKLGIISNGFKAMQPGRLAKAGWHEIFDLVVTSEEAGIAKPDPAIFHYSFEKMGGQPQKALMVGDNPHADVAGGAGVGLDTCWFNRHGKARPDGITPTFEVSALSDLQALLA</sequence>
<dbReference type="RefSeq" id="WP_123421403.1">
    <property type="nucleotide sequence ID" value="NZ_JBLXAC010000004.1"/>
</dbReference>
<dbReference type="NCBIfam" id="TIGR02254">
    <property type="entry name" value="YjjG_YfnB"/>
    <property type="match status" value="1"/>
</dbReference>
<evidence type="ECO:0000256" key="1">
    <source>
        <dbReference type="ARBA" id="ARBA00022723"/>
    </source>
</evidence>
<dbReference type="GO" id="GO:0046872">
    <property type="term" value="F:metal ion binding"/>
    <property type="evidence" value="ECO:0007669"/>
    <property type="project" value="UniProtKB-KW"/>
</dbReference>
<evidence type="ECO:0000313" key="2">
    <source>
        <dbReference type="EMBL" id="ROQ27596.1"/>
    </source>
</evidence>
<gene>
    <name evidence="2" type="ORF">EDC28_104247</name>
</gene>
<dbReference type="InterPro" id="IPR023214">
    <property type="entry name" value="HAD_sf"/>
</dbReference>
<keyword evidence="2" id="KW-0378">Hydrolase</keyword>
<dbReference type="NCBIfam" id="TIGR01549">
    <property type="entry name" value="HAD-SF-IA-v1"/>
    <property type="match status" value="1"/>
</dbReference>
<evidence type="ECO:0000313" key="3">
    <source>
        <dbReference type="Proteomes" id="UP000268033"/>
    </source>
</evidence>
<dbReference type="GO" id="GO:0008253">
    <property type="term" value="F:5'-nucleotidase activity"/>
    <property type="evidence" value="ECO:0007669"/>
    <property type="project" value="InterPro"/>
</dbReference>
<dbReference type="NCBIfam" id="TIGR01509">
    <property type="entry name" value="HAD-SF-IA-v3"/>
    <property type="match status" value="1"/>
</dbReference>
<dbReference type="PANTHER" id="PTHR47478">
    <property type="match status" value="1"/>
</dbReference>
<proteinExistence type="predicted"/>
<dbReference type="PRINTS" id="PR00413">
    <property type="entry name" value="HADHALOGNASE"/>
</dbReference>
<dbReference type="InterPro" id="IPR036412">
    <property type="entry name" value="HAD-like_sf"/>
</dbReference>
<keyword evidence="3" id="KW-1185">Reference proteome</keyword>